<dbReference type="SUPFAM" id="SSF56059">
    <property type="entry name" value="Glutathione synthetase ATP-binding domain-like"/>
    <property type="match status" value="1"/>
</dbReference>
<accession>A0ABP3DM92</accession>
<evidence type="ECO:0000313" key="5">
    <source>
        <dbReference type="Proteomes" id="UP001501476"/>
    </source>
</evidence>
<keyword evidence="2" id="KW-0547">Nucleotide-binding</keyword>
<keyword evidence="5" id="KW-1185">Reference proteome</keyword>
<evidence type="ECO:0000256" key="1">
    <source>
        <dbReference type="ARBA" id="ARBA00023211"/>
    </source>
</evidence>
<dbReference type="Gene3D" id="3.40.50.11770">
    <property type="match status" value="1"/>
</dbReference>
<dbReference type="EMBL" id="BAAADG010000018">
    <property type="protein sequence ID" value="GAA0233944.1"/>
    <property type="molecule type" value="Genomic_DNA"/>
</dbReference>
<dbReference type="Gene3D" id="2.30.36.100">
    <property type="match status" value="1"/>
</dbReference>
<evidence type="ECO:0000256" key="2">
    <source>
        <dbReference type="PROSITE-ProRule" id="PRU00409"/>
    </source>
</evidence>
<comment type="caution">
    <text evidence="4">The sequence shown here is derived from an EMBL/GenBank/DDBJ whole genome shotgun (WGS) entry which is preliminary data.</text>
</comment>
<dbReference type="InterPro" id="IPR040803">
    <property type="entry name" value="MfnD_preATP-grasp"/>
</dbReference>
<evidence type="ECO:0000313" key="4">
    <source>
        <dbReference type="EMBL" id="GAA0233944.1"/>
    </source>
</evidence>
<dbReference type="Proteomes" id="UP001501476">
    <property type="component" value="Unassembled WGS sequence"/>
</dbReference>
<dbReference type="PANTHER" id="PTHR21621">
    <property type="entry name" value="RIBOSOMAL PROTEIN S6 MODIFICATION PROTEIN"/>
    <property type="match status" value="1"/>
</dbReference>
<dbReference type="Pfam" id="PF18301">
    <property type="entry name" value="preATP-grasp_3"/>
    <property type="match status" value="1"/>
</dbReference>
<dbReference type="InterPro" id="IPR003806">
    <property type="entry name" value="ATP-grasp_PylC-type"/>
</dbReference>
<keyword evidence="1" id="KW-0464">Manganese</keyword>
<dbReference type="PANTHER" id="PTHR21621:SF0">
    <property type="entry name" value="BETA-CITRYLGLUTAMATE SYNTHASE B-RELATED"/>
    <property type="match status" value="1"/>
</dbReference>
<dbReference type="InterPro" id="IPR024710">
    <property type="entry name" value="MfnD"/>
</dbReference>
<dbReference type="Pfam" id="PF02655">
    <property type="entry name" value="ATP-grasp_3"/>
    <property type="match status" value="1"/>
</dbReference>
<proteinExistence type="predicted"/>
<dbReference type="InterPro" id="IPR011761">
    <property type="entry name" value="ATP-grasp"/>
</dbReference>
<dbReference type="PIRSF" id="PIRSF016766">
    <property type="entry name" value="UCP016766_ATPgrasp"/>
    <property type="match status" value="1"/>
</dbReference>
<keyword evidence="2" id="KW-0067">ATP-binding</keyword>
<reference evidence="5" key="1">
    <citation type="journal article" date="2019" name="Int. J. Syst. Evol. Microbiol.">
        <title>The Global Catalogue of Microorganisms (GCM) 10K type strain sequencing project: providing services to taxonomists for standard genome sequencing and annotation.</title>
        <authorList>
            <consortium name="The Broad Institute Genomics Platform"/>
            <consortium name="The Broad Institute Genome Sequencing Center for Infectious Disease"/>
            <person name="Wu L."/>
            <person name="Ma J."/>
        </authorList>
    </citation>
    <scope>NUCLEOTIDE SEQUENCE [LARGE SCALE GENOMIC DNA]</scope>
    <source>
        <strain evidence="5">JCM 6886</strain>
    </source>
</reference>
<feature type="domain" description="ATP-grasp" evidence="3">
    <location>
        <begin position="102"/>
        <end position="287"/>
    </location>
</feature>
<sequence>MLASICQDLQAYDHHIAIMRDERLPALPFSTERITTYPIQTQKQFNQTWLQCQQRYDVFLIIAPETDLILFDLIQSLEQQSKTILNCRTEAILLCTDKYRTYQQFKAHQIKTPVTFTADEWLYKDHHDHHQWVLKPMDGAGCEDTYVYNSIDARHQLLTLNKDRFIVQPYIYGDSLSLSLFMTGEKSHLLSVNIQHVKKHQQQLHLDAFEAQRFDMLSIEKAQEIAEQIRMAIPGLWGFVGVDLIKTDNVIYVVEVNPRLTTTYAEPAMRSQTNPARLLNTHIQALNHDNTN</sequence>
<name>A0ABP3DM92_9GAMM</name>
<dbReference type="Gene3D" id="3.30.470.20">
    <property type="entry name" value="ATP-grasp fold, B domain"/>
    <property type="match status" value="1"/>
</dbReference>
<evidence type="ECO:0000259" key="3">
    <source>
        <dbReference type="PROSITE" id="PS50975"/>
    </source>
</evidence>
<gene>
    <name evidence="4" type="ORF">GCM10008964_26580</name>
</gene>
<dbReference type="PROSITE" id="PS50975">
    <property type="entry name" value="ATP_GRASP"/>
    <property type="match status" value="1"/>
</dbReference>
<protein>
    <recommendedName>
        <fullName evidence="3">ATP-grasp domain-containing protein</fullName>
    </recommendedName>
</protein>
<organism evidence="4 5">
    <name type="scientific">Methylophaga marina</name>
    <dbReference type="NCBI Taxonomy" id="45495"/>
    <lineage>
        <taxon>Bacteria</taxon>
        <taxon>Pseudomonadati</taxon>
        <taxon>Pseudomonadota</taxon>
        <taxon>Gammaproteobacteria</taxon>
        <taxon>Thiotrichales</taxon>
        <taxon>Piscirickettsiaceae</taxon>
        <taxon>Methylophaga</taxon>
    </lineage>
</organism>